<dbReference type="AlphaFoldDB" id="A0A402A044"/>
<gene>
    <name evidence="1" type="ORF">KTT_23240</name>
</gene>
<proteinExistence type="predicted"/>
<evidence type="ECO:0000313" key="1">
    <source>
        <dbReference type="EMBL" id="GCE12465.1"/>
    </source>
</evidence>
<protein>
    <submittedName>
        <fullName evidence="1">Uncharacterized protein</fullName>
    </submittedName>
</protein>
<comment type="caution">
    <text evidence="1">The sequence shown here is derived from an EMBL/GenBank/DDBJ whole genome shotgun (WGS) entry which is preliminary data.</text>
</comment>
<sequence length="230" mass="25000">MQPRQVSSVAENEEAAIHLKPALIASPVKVGSSFQRAVEEAALYGPIVEVPTEAHPTEVPAISLSEDLTEMPQLHQSPVLANEKSAEVGHVVSRDDSEFPIVISDVDVLASEVRVPVARSASPFVFGNMEHIHLARQRRKSGKVRALKAEKKKPVVAEVHDIPAVTSADKGEEPLALMKPNPSKKKVAKGESGMRTLWDECFEDISNVKPAQLVSDLLALSTEPEQLSLW</sequence>
<name>A0A402A044_9CHLR</name>
<evidence type="ECO:0000313" key="2">
    <source>
        <dbReference type="Proteomes" id="UP000287352"/>
    </source>
</evidence>
<accession>A0A402A044</accession>
<dbReference type="EMBL" id="BIFR01000001">
    <property type="protein sequence ID" value="GCE12465.1"/>
    <property type="molecule type" value="Genomic_DNA"/>
</dbReference>
<organism evidence="1 2">
    <name type="scientific">Tengunoibacter tsumagoiensis</name>
    <dbReference type="NCBI Taxonomy" id="2014871"/>
    <lineage>
        <taxon>Bacteria</taxon>
        <taxon>Bacillati</taxon>
        <taxon>Chloroflexota</taxon>
        <taxon>Ktedonobacteria</taxon>
        <taxon>Ktedonobacterales</taxon>
        <taxon>Dictyobacteraceae</taxon>
        <taxon>Tengunoibacter</taxon>
    </lineage>
</organism>
<reference evidence="2" key="1">
    <citation type="submission" date="2018-12" db="EMBL/GenBank/DDBJ databases">
        <title>Tengunoibacter tsumagoiensis gen. nov., sp. nov., Dictyobacter kobayashii sp. nov., D. alpinus sp. nov., and D. joshuensis sp. nov. and description of Dictyobacteraceae fam. nov. within the order Ktedonobacterales isolated from Tengu-no-mugimeshi.</title>
        <authorList>
            <person name="Wang C.M."/>
            <person name="Zheng Y."/>
            <person name="Sakai Y."/>
            <person name="Toyoda A."/>
            <person name="Minakuchi Y."/>
            <person name="Abe K."/>
            <person name="Yokota A."/>
            <person name="Yabe S."/>
        </authorList>
    </citation>
    <scope>NUCLEOTIDE SEQUENCE [LARGE SCALE GENOMIC DNA]</scope>
    <source>
        <strain evidence="2">Uno3</strain>
    </source>
</reference>
<keyword evidence="2" id="KW-1185">Reference proteome</keyword>
<dbReference type="RefSeq" id="WP_126580082.1">
    <property type="nucleotide sequence ID" value="NZ_BIFR01000001.1"/>
</dbReference>
<dbReference type="Proteomes" id="UP000287352">
    <property type="component" value="Unassembled WGS sequence"/>
</dbReference>